<keyword evidence="3" id="KW-1185">Reference proteome</keyword>
<dbReference type="Pfam" id="PF22725">
    <property type="entry name" value="GFO_IDH_MocA_C3"/>
    <property type="match status" value="1"/>
</dbReference>
<dbReference type="SUPFAM" id="SSF51735">
    <property type="entry name" value="NAD(P)-binding Rossmann-fold domains"/>
    <property type="match status" value="1"/>
</dbReference>
<dbReference type="PANTHER" id="PTHR42840">
    <property type="entry name" value="NAD(P)-BINDING ROSSMANN-FOLD SUPERFAMILY PROTEIN-RELATED"/>
    <property type="match status" value="1"/>
</dbReference>
<dbReference type="PANTHER" id="PTHR42840:SF8">
    <property type="entry name" value="OXIDOREDUCTASE"/>
    <property type="match status" value="1"/>
</dbReference>
<sequence length="383" mass="42686">MTERSLGVVLNGVTGRMGYRQHLVRSVLAIREQGGVLLSDGSRVQLEPLLVGRNEAKLAEIAQAHGLTRWTTDLDAALGDDAYPLYFDSQLTSVREKSIVRAIDAGRHIYTEKPVAESVEGALDLARRATAAGVKNGVVHDKLYLPGLLKLRRLVDSGFFGRVLSVRGEFGYWVFEGDWQQAQRPSWNYRAEDGGGITVDMFCHWNYVLENLFGPVNAVTARVVTHIPQRVDEQGAPYEATADDAAYAIFELADGVIAQLNSSWCVRVHRDELVEFQVDGTRGSAVAGLRNCVIQPREATPRPVWNPDLAESQSYRAQWQPVPDNTEFDNGFKVQWEQFLRHVLEDAPHPYDFMAGARGIRLAEAGLASSRENRRIELTELAE</sequence>
<comment type="caution">
    <text evidence="2">The sequence shown here is derived from an EMBL/GenBank/DDBJ whole genome shotgun (WGS) entry which is preliminary data.</text>
</comment>
<gene>
    <name evidence="2" type="ORF">JOF53_007739</name>
</gene>
<evidence type="ECO:0000313" key="2">
    <source>
        <dbReference type="EMBL" id="MBP2478867.1"/>
    </source>
</evidence>
<proteinExistence type="predicted"/>
<name>A0ABS5AQM8_9PSEU</name>
<dbReference type="InterPro" id="IPR055170">
    <property type="entry name" value="GFO_IDH_MocA-like_dom"/>
</dbReference>
<dbReference type="InterPro" id="IPR036291">
    <property type="entry name" value="NAD(P)-bd_dom_sf"/>
</dbReference>
<dbReference type="Proteomes" id="UP001519363">
    <property type="component" value="Unassembled WGS sequence"/>
</dbReference>
<dbReference type="Gene3D" id="3.40.50.720">
    <property type="entry name" value="NAD(P)-binding Rossmann-like Domain"/>
    <property type="match status" value="1"/>
</dbReference>
<organism evidence="2 3">
    <name type="scientific">Crossiella equi</name>
    <dbReference type="NCBI Taxonomy" id="130796"/>
    <lineage>
        <taxon>Bacteria</taxon>
        <taxon>Bacillati</taxon>
        <taxon>Actinomycetota</taxon>
        <taxon>Actinomycetes</taxon>
        <taxon>Pseudonocardiales</taxon>
        <taxon>Pseudonocardiaceae</taxon>
        <taxon>Crossiella</taxon>
    </lineage>
</organism>
<evidence type="ECO:0000259" key="1">
    <source>
        <dbReference type="Pfam" id="PF22725"/>
    </source>
</evidence>
<reference evidence="2 3" key="1">
    <citation type="submission" date="2021-03" db="EMBL/GenBank/DDBJ databases">
        <title>Sequencing the genomes of 1000 actinobacteria strains.</title>
        <authorList>
            <person name="Klenk H.-P."/>
        </authorList>
    </citation>
    <scope>NUCLEOTIDE SEQUENCE [LARGE SCALE GENOMIC DNA]</scope>
    <source>
        <strain evidence="2 3">DSM 44580</strain>
    </source>
</reference>
<dbReference type="EMBL" id="JAGIOO010000001">
    <property type="protein sequence ID" value="MBP2478867.1"/>
    <property type="molecule type" value="Genomic_DNA"/>
</dbReference>
<feature type="domain" description="GFO/IDH/MocA-like oxidoreductase" evidence="1">
    <location>
        <begin position="149"/>
        <end position="285"/>
    </location>
</feature>
<evidence type="ECO:0000313" key="3">
    <source>
        <dbReference type="Proteomes" id="UP001519363"/>
    </source>
</evidence>
<dbReference type="SUPFAM" id="SSF55347">
    <property type="entry name" value="Glyceraldehyde-3-phosphate dehydrogenase-like, C-terminal domain"/>
    <property type="match status" value="1"/>
</dbReference>
<accession>A0ABS5AQM8</accession>
<protein>
    <submittedName>
        <fullName evidence="2">Dehydrogenase</fullName>
    </submittedName>
</protein>
<dbReference type="RefSeq" id="WP_209707659.1">
    <property type="nucleotide sequence ID" value="NZ_JAGIOO010000001.1"/>
</dbReference>
<dbReference type="Gene3D" id="3.30.360.10">
    <property type="entry name" value="Dihydrodipicolinate Reductase, domain 2"/>
    <property type="match status" value="1"/>
</dbReference>